<dbReference type="PANTHER" id="PTHR38454">
    <property type="entry name" value="INTEGRAL MEMBRANE PROTEIN-RELATED"/>
    <property type="match status" value="1"/>
</dbReference>
<evidence type="ECO:0000313" key="2">
    <source>
        <dbReference type="EMBL" id="OGK30427.1"/>
    </source>
</evidence>
<dbReference type="Pfam" id="PF09586">
    <property type="entry name" value="YfhO"/>
    <property type="match status" value="2"/>
</dbReference>
<accession>A0A1F7HGQ5</accession>
<feature type="transmembrane region" description="Helical" evidence="1">
    <location>
        <begin position="445"/>
        <end position="463"/>
    </location>
</feature>
<feature type="transmembrane region" description="Helical" evidence="1">
    <location>
        <begin position="470"/>
        <end position="487"/>
    </location>
</feature>
<proteinExistence type="predicted"/>
<dbReference type="EMBL" id="MFZV01000044">
    <property type="protein sequence ID" value="OGK30427.1"/>
    <property type="molecule type" value="Genomic_DNA"/>
</dbReference>
<feature type="transmembrane region" description="Helical" evidence="1">
    <location>
        <begin position="324"/>
        <end position="341"/>
    </location>
</feature>
<keyword evidence="1" id="KW-1133">Transmembrane helix</keyword>
<dbReference type="Proteomes" id="UP000177199">
    <property type="component" value="Unassembled WGS sequence"/>
</dbReference>
<name>A0A1F7HGQ5_9BACT</name>
<comment type="caution">
    <text evidence="2">The sequence shown here is derived from an EMBL/GenBank/DDBJ whole genome shotgun (WGS) entry which is preliminary data.</text>
</comment>
<feature type="transmembrane region" description="Helical" evidence="1">
    <location>
        <begin position="249"/>
        <end position="268"/>
    </location>
</feature>
<evidence type="ECO:0008006" key="4">
    <source>
        <dbReference type="Google" id="ProtNLM"/>
    </source>
</evidence>
<evidence type="ECO:0000256" key="1">
    <source>
        <dbReference type="SAM" id="Phobius"/>
    </source>
</evidence>
<protein>
    <recommendedName>
        <fullName evidence="4">Membrane protein 6-pyruvoyl-tetrahydropterin synthase-related domain-containing protein</fullName>
    </recommendedName>
</protein>
<feature type="transmembrane region" description="Helical" evidence="1">
    <location>
        <begin position="151"/>
        <end position="168"/>
    </location>
</feature>
<gene>
    <name evidence="2" type="ORF">A3F29_00275</name>
</gene>
<feature type="transmembrane region" description="Helical" evidence="1">
    <location>
        <begin position="7"/>
        <end position="30"/>
    </location>
</feature>
<dbReference type="InterPro" id="IPR018580">
    <property type="entry name" value="Uncharacterised_YfhO"/>
</dbReference>
<evidence type="ECO:0000313" key="3">
    <source>
        <dbReference type="Proteomes" id="UP000177199"/>
    </source>
</evidence>
<feature type="transmembrane region" description="Helical" evidence="1">
    <location>
        <begin position="196"/>
        <end position="213"/>
    </location>
</feature>
<feature type="transmembrane region" description="Helical" evidence="1">
    <location>
        <begin position="416"/>
        <end position="433"/>
    </location>
</feature>
<keyword evidence="1" id="KW-0472">Membrane</keyword>
<feature type="transmembrane region" description="Helical" evidence="1">
    <location>
        <begin position="174"/>
        <end position="189"/>
    </location>
</feature>
<feature type="transmembrane region" description="Helical" evidence="1">
    <location>
        <begin position="764"/>
        <end position="782"/>
    </location>
</feature>
<dbReference type="AlphaFoldDB" id="A0A1F7HGQ5"/>
<feature type="transmembrane region" description="Helical" evidence="1">
    <location>
        <begin position="388"/>
        <end position="404"/>
    </location>
</feature>
<feature type="transmembrane region" description="Helical" evidence="1">
    <location>
        <begin position="124"/>
        <end position="142"/>
    </location>
</feature>
<feature type="transmembrane region" description="Helical" evidence="1">
    <location>
        <begin position="219"/>
        <end position="237"/>
    </location>
</feature>
<sequence length="789" mass="91565">MNKKEIILSFIIFFSISFLFFYKIIVFGLVPFPGDLLIAEYNPWKTFSYLGYIPGTFPSKVQYFDTLRQIYPWQTLTLEVFKSGEFPLWNPYNFSGAPLFANGQSAVLYPLKVIYLFFSQTTSWSILVILQTLLSSFFTYLYTRKLGMEKLGAILSSIAFGFSLFVSVFLEYNTIGHVIVWLPLSLYFFERLRERINIFSVVFFTMCLVFAFLAGHIQIFGFILLFIIFYVFFRTLLLKEKIQKKVSSFFLYFGISLLSIGISGVQLLPTLELIFQSARVPQSYSFLIEKLLIQPYQTILLISPDFFGNPATRNYLIPDTYPGNSLYIGLIPFLLVIFAFYNFKKNYFIRYFSWSSVIIFFLILRTPFTEQFYKLNIPLFSTGSPTNAIFLLSFCLSILAGFGFEHLLKNKIWPRGPIIFFSLVLGIIWIFILLTKPDIVSLRNFLYSTIFFAVFAVSIILVPKYFKKNYIAYLLIGITIFDLFYFFHKFNPFVPKDLIFPPVSLFSFLKKEAGISRFWGYGPASFESNISSQFELFSPEGYDPLYPKIYGEFIYSSEDGKILRNFSNQTRSDAVIEKGSGEDLSLNKYRLRALDLLSVKYILDRQESGTTEKTFPIERFSKIYDKDGWKIFENKKALPRMLLVSDYKIFKTKEEFEKIFFSENFDPSKTILLEEKPVGLRDSFGNSSKLNLLSYSPNNISIKTNTDRASLLFLSDTFYPGWKAVIDKRDTKVYRADYAFRAVVVPKGSHTVEFIYKPESFRQGLIVSLGSLVTFIALLLVLKYKKIYA</sequence>
<feature type="transmembrane region" description="Helical" evidence="1">
    <location>
        <begin position="348"/>
        <end position="368"/>
    </location>
</feature>
<organism evidence="2 3">
    <name type="scientific">Candidatus Roizmanbacteria bacterium RIFCSPHIGHO2_12_FULL_33_9</name>
    <dbReference type="NCBI Taxonomy" id="1802045"/>
    <lineage>
        <taxon>Bacteria</taxon>
        <taxon>Candidatus Roizmaniibacteriota</taxon>
    </lineage>
</organism>
<reference evidence="2 3" key="1">
    <citation type="journal article" date="2016" name="Nat. Commun.">
        <title>Thousands of microbial genomes shed light on interconnected biogeochemical processes in an aquifer system.</title>
        <authorList>
            <person name="Anantharaman K."/>
            <person name="Brown C.T."/>
            <person name="Hug L.A."/>
            <person name="Sharon I."/>
            <person name="Castelle C.J."/>
            <person name="Probst A.J."/>
            <person name="Thomas B.C."/>
            <person name="Singh A."/>
            <person name="Wilkins M.J."/>
            <person name="Karaoz U."/>
            <person name="Brodie E.L."/>
            <person name="Williams K.H."/>
            <person name="Hubbard S.S."/>
            <person name="Banfield J.F."/>
        </authorList>
    </citation>
    <scope>NUCLEOTIDE SEQUENCE [LARGE SCALE GENOMIC DNA]</scope>
</reference>
<dbReference type="PANTHER" id="PTHR38454:SF1">
    <property type="entry name" value="INTEGRAL MEMBRANE PROTEIN"/>
    <property type="match status" value="1"/>
</dbReference>
<keyword evidence="1" id="KW-0812">Transmembrane</keyword>